<dbReference type="AlphaFoldDB" id="A0A7C9CRA5"/>
<dbReference type="GO" id="GO:0043531">
    <property type="term" value="F:ADP binding"/>
    <property type="evidence" value="ECO:0007669"/>
    <property type="project" value="InterPro"/>
</dbReference>
<keyword evidence="1" id="KW-0732">Signal</keyword>
<dbReference type="InterPro" id="IPR027417">
    <property type="entry name" value="P-loop_NTPase"/>
</dbReference>
<protein>
    <recommendedName>
        <fullName evidence="2">NB-ARC domain-containing protein</fullName>
    </recommendedName>
</protein>
<organism evidence="3">
    <name type="scientific">Opuntia streptacantha</name>
    <name type="common">Prickly pear cactus</name>
    <name type="synonym">Opuntia cardona</name>
    <dbReference type="NCBI Taxonomy" id="393608"/>
    <lineage>
        <taxon>Eukaryota</taxon>
        <taxon>Viridiplantae</taxon>
        <taxon>Streptophyta</taxon>
        <taxon>Embryophyta</taxon>
        <taxon>Tracheophyta</taxon>
        <taxon>Spermatophyta</taxon>
        <taxon>Magnoliopsida</taxon>
        <taxon>eudicotyledons</taxon>
        <taxon>Gunneridae</taxon>
        <taxon>Pentapetalae</taxon>
        <taxon>Caryophyllales</taxon>
        <taxon>Cactineae</taxon>
        <taxon>Cactaceae</taxon>
        <taxon>Opuntioideae</taxon>
        <taxon>Opuntia</taxon>
    </lineage>
</organism>
<feature type="chain" id="PRO_5028242593" description="NB-ARC domain-containing protein" evidence="1">
    <location>
        <begin position="19"/>
        <end position="99"/>
    </location>
</feature>
<feature type="domain" description="NB-ARC" evidence="2">
    <location>
        <begin position="56"/>
        <end position="88"/>
    </location>
</feature>
<dbReference type="Gene3D" id="3.40.50.300">
    <property type="entry name" value="P-loop containing nucleotide triphosphate hydrolases"/>
    <property type="match status" value="1"/>
</dbReference>
<feature type="signal peptide" evidence="1">
    <location>
        <begin position="1"/>
        <end position="18"/>
    </location>
</feature>
<evidence type="ECO:0000256" key="1">
    <source>
        <dbReference type="SAM" id="SignalP"/>
    </source>
</evidence>
<evidence type="ECO:0000313" key="3">
    <source>
        <dbReference type="EMBL" id="MBA4624601.1"/>
    </source>
</evidence>
<dbReference type="Pfam" id="PF00931">
    <property type="entry name" value="NB-ARC"/>
    <property type="match status" value="1"/>
</dbReference>
<dbReference type="SUPFAM" id="SSF52540">
    <property type="entry name" value="P-loop containing nucleoside triphosphate hydrolases"/>
    <property type="match status" value="1"/>
</dbReference>
<name>A0A7C9CRA5_OPUST</name>
<sequence>MMLLILLSPLLPLNLSRSLSLTFPFSLLIQFNSRVLRGKKNKKRGKGQPGGIPDPIVGLGGMGKTTLAQYIYNDERVKKHFDKLLQMKARSLQVVRIWT</sequence>
<reference evidence="3" key="2">
    <citation type="submission" date="2020-07" db="EMBL/GenBank/DDBJ databases">
        <authorList>
            <person name="Vera ALvarez R."/>
            <person name="Arias-Moreno D.M."/>
            <person name="Jimenez-Jacinto V."/>
            <person name="Jimenez-Bremont J.F."/>
            <person name="Swaminathan K."/>
            <person name="Moose S.P."/>
            <person name="Guerrero-Gonzalez M.L."/>
            <person name="Marino-Ramirez L."/>
            <person name="Landsman D."/>
            <person name="Rodriguez-Kessler M."/>
            <person name="Delgado-Sanchez P."/>
        </authorList>
    </citation>
    <scope>NUCLEOTIDE SEQUENCE</scope>
    <source>
        <tissue evidence="3">Cladode</tissue>
    </source>
</reference>
<dbReference type="InterPro" id="IPR002182">
    <property type="entry name" value="NB-ARC"/>
</dbReference>
<dbReference type="EMBL" id="GISG01048187">
    <property type="protein sequence ID" value="MBA4624601.1"/>
    <property type="molecule type" value="Transcribed_RNA"/>
</dbReference>
<evidence type="ECO:0000259" key="2">
    <source>
        <dbReference type="Pfam" id="PF00931"/>
    </source>
</evidence>
<accession>A0A7C9CRA5</accession>
<proteinExistence type="predicted"/>
<reference evidence="3" key="1">
    <citation type="journal article" date="2013" name="J. Plant Res.">
        <title>Effect of fungi and light on seed germination of three Opuntia species from semiarid lands of central Mexico.</title>
        <authorList>
            <person name="Delgado-Sanchez P."/>
            <person name="Jimenez-Bremont J.F."/>
            <person name="Guerrero-Gonzalez Mde L."/>
            <person name="Flores J."/>
        </authorList>
    </citation>
    <scope>NUCLEOTIDE SEQUENCE</scope>
    <source>
        <tissue evidence="3">Cladode</tissue>
    </source>
</reference>